<evidence type="ECO:0000256" key="2">
    <source>
        <dbReference type="ARBA" id="ARBA00022884"/>
    </source>
</evidence>
<evidence type="ECO:0000256" key="3">
    <source>
        <dbReference type="SAM" id="MobiDB-lite"/>
    </source>
</evidence>
<reference evidence="5 6" key="1">
    <citation type="submission" date="2018-11" db="EMBL/GenBank/DDBJ databases">
        <title>Genome sequence of Apiotrichum porosum DSM 27194.</title>
        <authorList>
            <person name="Aliyu H."/>
            <person name="Gorte O."/>
            <person name="Ochsenreither K."/>
        </authorList>
    </citation>
    <scope>NUCLEOTIDE SEQUENCE [LARGE SCALE GENOMIC DNA]</scope>
    <source>
        <strain evidence="5 6">DSM 27194</strain>
    </source>
</reference>
<dbReference type="PANTHER" id="PTHR13389:SF0">
    <property type="entry name" value="PUMILIO HOMOLOG 3"/>
    <property type="match status" value="1"/>
</dbReference>
<organism evidence="5 6">
    <name type="scientific">Apiotrichum porosum</name>
    <dbReference type="NCBI Taxonomy" id="105984"/>
    <lineage>
        <taxon>Eukaryota</taxon>
        <taxon>Fungi</taxon>
        <taxon>Dikarya</taxon>
        <taxon>Basidiomycota</taxon>
        <taxon>Agaricomycotina</taxon>
        <taxon>Tremellomycetes</taxon>
        <taxon>Trichosporonales</taxon>
        <taxon>Trichosporonaceae</taxon>
        <taxon>Apiotrichum</taxon>
    </lineage>
</organism>
<dbReference type="SMART" id="SM00025">
    <property type="entry name" value="Pumilio"/>
    <property type="match status" value="4"/>
</dbReference>
<evidence type="ECO:0000313" key="6">
    <source>
        <dbReference type="Proteomes" id="UP000279236"/>
    </source>
</evidence>
<gene>
    <name evidence="5" type="primary">PUF6</name>
    <name evidence="5" type="ORF">EHS24_007184</name>
</gene>
<evidence type="ECO:0000313" key="5">
    <source>
        <dbReference type="EMBL" id="RSH83498.1"/>
    </source>
</evidence>
<protein>
    <submittedName>
        <fullName evidence="5">Pumilio domain member 6</fullName>
    </submittedName>
</protein>
<dbReference type="GO" id="GO:0006417">
    <property type="term" value="P:regulation of translation"/>
    <property type="evidence" value="ECO:0007669"/>
    <property type="project" value="TreeGrafter"/>
</dbReference>
<evidence type="ECO:0000256" key="1">
    <source>
        <dbReference type="ARBA" id="ARBA00022737"/>
    </source>
</evidence>
<feature type="domain" description="CPL" evidence="4">
    <location>
        <begin position="479"/>
        <end position="615"/>
    </location>
</feature>
<accession>A0A427XX93</accession>
<dbReference type="EMBL" id="RSCE01000004">
    <property type="protein sequence ID" value="RSH83498.1"/>
    <property type="molecule type" value="Genomic_DNA"/>
</dbReference>
<dbReference type="InterPro" id="IPR040059">
    <property type="entry name" value="PUM3"/>
</dbReference>
<dbReference type="RefSeq" id="XP_028477450.1">
    <property type="nucleotide sequence ID" value="XM_028622558.1"/>
</dbReference>
<dbReference type="Proteomes" id="UP000279236">
    <property type="component" value="Unassembled WGS sequence"/>
</dbReference>
<dbReference type="STRING" id="105984.A0A427XX93"/>
<dbReference type="InterPro" id="IPR016024">
    <property type="entry name" value="ARM-type_fold"/>
</dbReference>
<dbReference type="GO" id="GO:0003729">
    <property type="term" value="F:mRNA binding"/>
    <property type="evidence" value="ECO:0007669"/>
    <property type="project" value="TreeGrafter"/>
</dbReference>
<dbReference type="GO" id="GO:0005730">
    <property type="term" value="C:nucleolus"/>
    <property type="evidence" value="ECO:0007669"/>
    <property type="project" value="TreeGrafter"/>
</dbReference>
<keyword evidence="6" id="KW-1185">Reference proteome</keyword>
<dbReference type="Gene3D" id="1.25.10.10">
    <property type="entry name" value="Leucine-rich Repeat Variant"/>
    <property type="match status" value="1"/>
</dbReference>
<evidence type="ECO:0000259" key="4">
    <source>
        <dbReference type="Pfam" id="PF08144"/>
    </source>
</evidence>
<dbReference type="InterPro" id="IPR011989">
    <property type="entry name" value="ARM-like"/>
</dbReference>
<proteinExistence type="predicted"/>
<name>A0A427XX93_9TREE</name>
<dbReference type="PANTHER" id="PTHR13389">
    <property type="entry name" value="PUMILIO HOMOLOG 3"/>
    <property type="match status" value="1"/>
</dbReference>
<feature type="region of interest" description="Disordered" evidence="3">
    <location>
        <begin position="1"/>
        <end position="136"/>
    </location>
</feature>
<dbReference type="GeneID" id="39591727"/>
<keyword evidence="1" id="KW-0677">Repeat</keyword>
<dbReference type="OrthoDB" id="497380at2759"/>
<dbReference type="SUPFAM" id="SSF48371">
    <property type="entry name" value="ARM repeat"/>
    <property type="match status" value="1"/>
</dbReference>
<dbReference type="AlphaFoldDB" id="A0A427XX93"/>
<feature type="compositionally biased region" description="Acidic residues" evidence="3">
    <location>
        <begin position="99"/>
        <end position="125"/>
    </location>
</feature>
<sequence length="710" mass="76266">MSSNPRGTKRSADSAPEGGHKFKSSKPAFNKGGDKPSFNKGGKPSFNKGGKPAFNNYKGKAPAHHQGGNKPFGKKPFTPKEDAEPPVARRKRPVTQGGGEDDAMSVDEDEGDDMGGDDMDVDGGDEQGVGGDMEKRPKMSKEERAALHAANPHRTSLLPSHALLTNTLLPLWETARQTEMPKEERKKAIAELYEAVKGHALEISRGHKGGRILQTIVKYGGKEERLGVAMELEPQWRDMMESKYSKFLMGKLIRYCPTIRPLLIPHIAGRLPQLLFHAHAIDPIADFYDLWASAKERRMLVRGFYPREVALFDGGKETGDVVGLEGTLEATGEASRARVLEAVEKTVLDVFNATQKTALAQSIFHRLVSEYLTCTYRFLDAATAEAKKNELLAASLESLPEIVHTKDGSAVVRELIVRGNAKDRKQILQHLRKHIEAMCKDADAQMVLFTAFDCVDDTKLMGKAFVADIVGLAPTLAFDKNGRRALLYLLTPTASRHFMPSTLTALAAAAQGARDAGTSKKDPAVRRKEILTAASVGLLEFVAEKATELVADPGAGLMVQEIMLSAEGDKAAAVAALATPLAAPYTADGTHPLELAHATRTYKTLLSGGHFNMSTKTVVVADAALSPLFASAVWNTVSSDDAGGATNAIKLAAAAPFVAVELLEALKRSASASTEFAAAKKVLSSADARDTIAQSEMKGANVLAERIAAL</sequence>
<dbReference type="InterPro" id="IPR012959">
    <property type="entry name" value="CPL_dom"/>
</dbReference>
<comment type="caution">
    <text evidence="5">The sequence shown here is derived from an EMBL/GenBank/DDBJ whole genome shotgun (WGS) entry which is preliminary data.</text>
</comment>
<dbReference type="InterPro" id="IPR001313">
    <property type="entry name" value="Pumilio_RNA-bd_rpt"/>
</dbReference>
<dbReference type="Pfam" id="PF08144">
    <property type="entry name" value="CPL"/>
    <property type="match status" value="1"/>
</dbReference>
<keyword evidence="2" id="KW-0694">RNA-binding</keyword>